<reference evidence="13" key="2">
    <citation type="submission" date="2021-08" db="EMBL/GenBank/DDBJ databases">
        <authorList>
            <person name="Eriksson T."/>
        </authorList>
    </citation>
    <scope>NUCLEOTIDE SEQUENCE</scope>
    <source>
        <strain evidence="13">Stoneville</strain>
        <tissue evidence="13">Whole head</tissue>
    </source>
</reference>
<evidence type="ECO:0000256" key="11">
    <source>
        <dbReference type="SAM" id="MobiDB-lite"/>
    </source>
</evidence>
<dbReference type="PANTHER" id="PTHR42648">
    <property type="entry name" value="TRANSPOSASE, PUTATIVE-RELATED"/>
    <property type="match status" value="1"/>
</dbReference>
<keyword evidence="8" id="KW-0239">DNA-directed DNA polymerase</keyword>
<evidence type="ECO:0000313" key="14">
    <source>
        <dbReference type="Proteomes" id="UP000719412"/>
    </source>
</evidence>
<reference evidence="13" key="1">
    <citation type="journal article" date="2020" name="J Insects Food Feed">
        <title>The yellow mealworm (Tenebrio molitor) genome: a resource for the emerging insects as food and feed industry.</title>
        <authorList>
            <person name="Eriksson T."/>
            <person name="Andere A."/>
            <person name="Kelstrup H."/>
            <person name="Emery V."/>
            <person name="Picard C."/>
        </authorList>
    </citation>
    <scope>NUCLEOTIDE SEQUENCE</scope>
    <source>
        <strain evidence="13">Stoneville</strain>
        <tissue evidence="13">Whole head</tissue>
    </source>
</reference>
<dbReference type="GO" id="GO:0003887">
    <property type="term" value="F:DNA-directed DNA polymerase activity"/>
    <property type="evidence" value="ECO:0007669"/>
    <property type="project" value="UniProtKB-KW"/>
</dbReference>
<evidence type="ECO:0000256" key="4">
    <source>
        <dbReference type="ARBA" id="ARBA00022801"/>
    </source>
</evidence>
<dbReference type="Pfam" id="PF00665">
    <property type="entry name" value="rve"/>
    <property type="match status" value="1"/>
</dbReference>
<dbReference type="InterPro" id="IPR043502">
    <property type="entry name" value="DNA/RNA_pol_sf"/>
</dbReference>
<dbReference type="Gene3D" id="3.10.10.10">
    <property type="entry name" value="HIV Type 1 Reverse Transcriptase, subunit A, domain 1"/>
    <property type="match status" value="1"/>
</dbReference>
<accession>A0A8J6LNG7</accession>
<keyword evidence="8" id="KW-0808">Transferase</keyword>
<dbReference type="GO" id="GO:0015074">
    <property type="term" value="P:DNA integration"/>
    <property type="evidence" value="ECO:0007669"/>
    <property type="project" value="UniProtKB-KW"/>
</dbReference>
<proteinExistence type="predicted"/>
<dbReference type="Gene3D" id="3.30.70.270">
    <property type="match status" value="1"/>
</dbReference>
<keyword evidence="9" id="KW-0233">DNA recombination</keyword>
<feature type="compositionally biased region" description="Acidic residues" evidence="11">
    <location>
        <begin position="416"/>
        <end position="430"/>
    </location>
</feature>
<dbReference type="InterPro" id="IPR025724">
    <property type="entry name" value="GAG-pre-integrase_dom"/>
</dbReference>
<feature type="compositionally biased region" description="Polar residues" evidence="11">
    <location>
        <begin position="460"/>
        <end position="471"/>
    </location>
</feature>
<feature type="region of interest" description="Disordered" evidence="11">
    <location>
        <begin position="404"/>
        <end position="478"/>
    </location>
</feature>
<keyword evidence="6" id="KW-0229">DNA integration</keyword>
<keyword evidence="3" id="KW-0255">Endonuclease</keyword>
<dbReference type="PROSITE" id="PS50994">
    <property type="entry name" value="INTEGRASE"/>
    <property type="match status" value="1"/>
</dbReference>
<evidence type="ECO:0000256" key="2">
    <source>
        <dbReference type="ARBA" id="ARBA00022723"/>
    </source>
</evidence>
<dbReference type="Pfam" id="PF13976">
    <property type="entry name" value="gag_pre-integrs"/>
    <property type="match status" value="1"/>
</dbReference>
<feature type="domain" description="Integrase catalytic" evidence="12">
    <location>
        <begin position="172"/>
        <end position="338"/>
    </location>
</feature>
<dbReference type="Proteomes" id="UP000719412">
    <property type="component" value="Unassembled WGS sequence"/>
</dbReference>
<name>A0A8J6LNG7_TENMO</name>
<keyword evidence="7" id="KW-0695">RNA-directed DNA polymerase</keyword>
<dbReference type="PANTHER" id="PTHR42648:SF11">
    <property type="entry name" value="TRANSPOSON TY4-P GAG-POL POLYPROTEIN"/>
    <property type="match status" value="1"/>
</dbReference>
<dbReference type="InterPro" id="IPR012337">
    <property type="entry name" value="RNaseH-like_sf"/>
</dbReference>
<keyword evidence="2" id="KW-0479">Metal-binding</keyword>
<dbReference type="InterPro" id="IPR036397">
    <property type="entry name" value="RNaseH_sf"/>
</dbReference>
<evidence type="ECO:0000256" key="8">
    <source>
        <dbReference type="ARBA" id="ARBA00022932"/>
    </source>
</evidence>
<keyword evidence="4" id="KW-0378">Hydrolase</keyword>
<dbReference type="Pfam" id="PF03564">
    <property type="entry name" value="DUF1759"/>
    <property type="match status" value="1"/>
</dbReference>
<evidence type="ECO:0000256" key="10">
    <source>
        <dbReference type="ARBA" id="ARBA00023268"/>
    </source>
</evidence>
<dbReference type="GO" id="GO:0003676">
    <property type="term" value="F:nucleic acid binding"/>
    <property type="evidence" value="ECO:0007669"/>
    <property type="project" value="InterPro"/>
</dbReference>
<dbReference type="GO" id="GO:0046872">
    <property type="term" value="F:metal ion binding"/>
    <property type="evidence" value="ECO:0007669"/>
    <property type="project" value="UniProtKB-KW"/>
</dbReference>
<dbReference type="InterPro" id="IPR005312">
    <property type="entry name" value="DUF1759"/>
</dbReference>
<dbReference type="GO" id="GO:0003964">
    <property type="term" value="F:RNA-directed DNA polymerase activity"/>
    <property type="evidence" value="ECO:0007669"/>
    <property type="project" value="UniProtKB-KW"/>
</dbReference>
<evidence type="ECO:0000313" key="13">
    <source>
        <dbReference type="EMBL" id="KAH0819216.1"/>
    </source>
</evidence>
<dbReference type="InterPro" id="IPR043128">
    <property type="entry name" value="Rev_trsase/Diguanyl_cyclase"/>
</dbReference>
<evidence type="ECO:0000256" key="5">
    <source>
        <dbReference type="ARBA" id="ARBA00022842"/>
    </source>
</evidence>
<dbReference type="GO" id="GO:0016787">
    <property type="term" value="F:hydrolase activity"/>
    <property type="evidence" value="ECO:0007669"/>
    <property type="project" value="UniProtKB-KW"/>
</dbReference>
<evidence type="ECO:0000256" key="7">
    <source>
        <dbReference type="ARBA" id="ARBA00022918"/>
    </source>
</evidence>
<dbReference type="Pfam" id="PF25597">
    <property type="entry name" value="SH3_retrovirus"/>
    <property type="match status" value="1"/>
</dbReference>
<dbReference type="InterPro" id="IPR057670">
    <property type="entry name" value="SH3_retrovirus"/>
</dbReference>
<keyword evidence="14" id="KW-1185">Reference proteome</keyword>
<dbReference type="CDD" id="cd09272">
    <property type="entry name" value="RNase_HI_RT_Ty1"/>
    <property type="match status" value="1"/>
</dbReference>
<keyword evidence="1" id="KW-0540">Nuclease</keyword>
<comment type="caution">
    <text evidence="13">The sequence shown here is derived from an EMBL/GenBank/DDBJ whole genome shotgun (WGS) entry which is preliminary data.</text>
</comment>
<evidence type="ECO:0000259" key="12">
    <source>
        <dbReference type="PROSITE" id="PS50994"/>
    </source>
</evidence>
<gene>
    <name evidence="13" type="ORF">GEV33_003575</name>
</gene>
<organism evidence="13 14">
    <name type="scientific">Tenebrio molitor</name>
    <name type="common">Yellow mealworm beetle</name>
    <dbReference type="NCBI Taxonomy" id="7067"/>
    <lineage>
        <taxon>Eukaryota</taxon>
        <taxon>Metazoa</taxon>
        <taxon>Ecdysozoa</taxon>
        <taxon>Arthropoda</taxon>
        <taxon>Hexapoda</taxon>
        <taxon>Insecta</taxon>
        <taxon>Pterygota</taxon>
        <taxon>Neoptera</taxon>
        <taxon>Endopterygota</taxon>
        <taxon>Coleoptera</taxon>
        <taxon>Polyphaga</taxon>
        <taxon>Cucujiformia</taxon>
        <taxon>Tenebrionidae</taxon>
        <taxon>Tenebrio</taxon>
    </lineage>
</organism>
<dbReference type="Gene3D" id="3.30.420.10">
    <property type="entry name" value="Ribonuclease H-like superfamily/Ribonuclease H"/>
    <property type="match status" value="1"/>
</dbReference>
<keyword evidence="10" id="KW-0511">Multifunctional enzyme</keyword>
<sequence length="1509" mass="173073">MKAKKLDHPVCIKIAKSGVTLKAETFGEFRGKSVVGNKVYNIYISKVLIVPGLEINLLSVRKLEMQGLAVVFKQGCGRILKGDKIIGVAQCKNKLYELKLQENVEVANLSKTDGSGKLWHHRLGHIGNSKLQKLSQIVDGVTISAKNAETSPCDVCVGGKQTKLPHKEKRPRTNRPLELVHSDLLGPVTPESHDKKKYILTFIDDFTHFTVAYPISSKTEIPRFFRKYEAMATAHFNLKISRFRSDNGREYMTNALMEHFEKQGIQMECTVPYTPEQNGVAERLNRTIVEKARCMLLSSNLPKSFWTEAVTTAAFLINRSPTVALENCTPAEKWFGFKPNLKKVRIFGCLVYQHIPKQLNPRKFDTRTRKCILLGYAPNGYRLWLLEERKVVVGHDVIFDEATFPSPYGNANTADREEDTEEEDAEEEDTEEKKLENEEPDEDEEENWNDATETPGAKTQKFTPTQTSLPRRSSRTKRKPEYFDEYTVIALNAEAYVDEAPLDYEDIKNLEDRKKWYQAVLEELRALDINETWTYTKLPPGKTAINNKWVFRLKKDANGEPQRGIDYDEVYAPVARLTTIRTLLSVIHENNLHAMQMDVKNAFLHGKLKETIYMKVPDGINGKDGLVCKLNRSLYGLKQAPRVWNERFDTFIKGIHFKQSPHDRCLYIKIQNGTKIYLLLYVDDIILAGDDKTTLDQVTAALKREFSMSDLGELRNFLGISITRNDNEMGLSQFGYIKKLLTRFGMQDCKGAKTPMDAKIQPEQVEPADCIVDTKPYRELIGCLMYLMLCTRPDLSAALNFYSRFQANATDKQWVEAKRMLRYLKDTQHFGLIYRRQTAPVLAAYADSDWAGSLDRKSTTGFLLQVHGNVVCWSTKKQNTVALSSTEAEYVALACAAAELVWLRNLLRDMHVTYEDSTIMFEDNQSCIHLLSKYEHRRMKHLDVKYHFVRDLAMSKIIDVKYIPSNEQRADILTKGLPRTSFEKLRLLIGIKDTEILSQLNEDHIKFLIPAIGDQIKFKKVLSTIATAADNHQVKYIPTHIVRTVSEILLTPFLSKSERGTKPVYHQRTTTTVAENTCNAHQCFNQKLMGCIVPSPINKWSFGAEFRQKSINHRISITFTQSSFNAAQVAANLERDPPVFFNELTIGQMSDRLSKIEPINELFESYQREIENLVSDKNYENEEDWLEFGEMFDSLIHKQDLQPIEKYHYLKLSLEGEAVQVIKSLEFTASAYDSTWDHLCNNHINALFNMESIQLECSVKIRNLMDTVAEHLRALKSLNQPTDTWDTLIIHIVKTKLDAVTVREWEEYKDLHVSLKKFWEVEEVQCTKPAYSQEETACETHFTENTRQLEDERFVVKIPLKKDPGLLGKSKQSATRRFYALERKLQSDPDVHKQYCDFMSEYERLGHMTKFHDDTSPHKVRCFIPHHAVLRPDKSTTKLRVVFGASAKSSSNYSFKDLQMVGPTVQDELVEIVLRLGMFSIEEVDQQRTIGAEGHQSCGTFGCSTNRTP</sequence>
<feature type="compositionally biased region" description="Acidic residues" evidence="11">
    <location>
        <begin position="438"/>
        <end position="448"/>
    </location>
</feature>
<evidence type="ECO:0000256" key="9">
    <source>
        <dbReference type="ARBA" id="ARBA00023172"/>
    </source>
</evidence>
<keyword evidence="5" id="KW-0460">Magnesium</keyword>
<dbReference type="InterPro" id="IPR001584">
    <property type="entry name" value="Integrase_cat-core"/>
</dbReference>
<dbReference type="SUPFAM" id="SSF53098">
    <property type="entry name" value="Ribonuclease H-like"/>
    <property type="match status" value="1"/>
</dbReference>
<dbReference type="GO" id="GO:0004519">
    <property type="term" value="F:endonuclease activity"/>
    <property type="evidence" value="ECO:0007669"/>
    <property type="project" value="UniProtKB-KW"/>
</dbReference>
<keyword evidence="8" id="KW-0548">Nucleotidyltransferase</keyword>
<dbReference type="EMBL" id="JABDTM020015197">
    <property type="protein sequence ID" value="KAH0819216.1"/>
    <property type="molecule type" value="Genomic_DNA"/>
</dbReference>
<dbReference type="GO" id="GO:0006310">
    <property type="term" value="P:DNA recombination"/>
    <property type="evidence" value="ECO:0007669"/>
    <property type="project" value="UniProtKB-KW"/>
</dbReference>
<evidence type="ECO:0000256" key="6">
    <source>
        <dbReference type="ARBA" id="ARBA00022908"/>
    </source>
</evidence>
<dbReference type="InterPro" id="IPR013103">
    <property type="entry name" value="RVT_2"/>
</dbReference>
<dbReference type="SUPFAM" id="SSF56672">
    <property type="entry name" value="DNA/RNA polymerases"/>
    <property type="match status" value="1"/>
</dbReference>
<evidence type="ECO:0000256" key="3">
    <source>
        <dbReference type="ARBA" id="ARBA00022759"/>
    </source>
</evidence>
<dbReference type="Pfam" id="PF07727">
    <property type="entry name" value="RVT_2"/>
    <property type="match status" value="1"/>
</dbReference>
<protein>
    <recommendedName>
        <fullName evidence="12">Integrase catalytic domain-containing protein</fullName>
    </recommendedName>
</protein>
<dbReference type="InterPro" id="IPR039537">
    <property type="entry name" value="Retrotran_Ty1/copia-like"/>
</dbReference>
<evidence type="ECO:0000256" key="1">
    <source>
        <dbReference type="ARBA" id="ARBA00022722"/>
    </source>
</evidence>
<dbReference type="GO" id="GO:0042575">
    <property type="term" value="C:DNA polymerase complex"/>
    <property type="evidence" value="ECO:0007669"/>
    <property type="project" value="UniProtKB-ARBA"/>
</dbReference>